<organism evidence="2">
    <name type="scientific">Arundo donax</name>
    <name type="common">Giant reed</name>
    <name type="synonym">Donax arundinaceus</name>
    <dbReference type="NCBI Taxonomy" id="35708"/>
    <lineage>
        <taxon>Eukaryota</taxon>
        <taxon>Viridiplantae</taxon>
        <taxon>Streptophyta</taxon>
        <taxon>Embryophyta</taxon>
        <taxon>Tracheophyta</taxon>
        <taxon>Spermatophyta</taxon>
        <taxon>Magnoliopsida</taxon>
        <taxon>Liliopsida</taxon>
        <taxon>Poales</taxon>
        <taxon>Poaceae</taxon>
        <taxon>PACMAD clade</taxon>
        <taxon>Arundinoideae</taxon>
        <taxon>Arundineae</taxon>
        <taxon>Arundo</taxon>
    </lineage>
</organism>
<evidence type="ECO:0000313" key="2">
    <source>
        <dbReference type="EMBL" id="JAD50679.1"/>
    </source>
</evidence>
<dbReference type="EMBL" id="GBRH01247216">
    <property type="protein sequence ID" value="JAD50679.1"/>
    <property type="molecule type" value="Transcribed_RNA"/>
</dbReference>
<feature type="region of interest" description="Disordered" evidence="1">
    <location>
        <begin position="1"/>
        <end position="47"/>
    </location>
</feature>
<evidence type="ECO:0000256" key="1">
    <source>
        <dbReference type="SAM" id="MobiDB-lite"/>
    </source>
</evidence>
<proteinExistence type="predicted"/>
<reference evidence="2" key="1">
    <citation type="submission" date="2014-09" db="EMBL/GenBank/DDBJ databases">
        <authorList>
            <person name="Magalhaes I.L.F."/>
            <person name="Oliveira U."/>
            <person name="Santos F.R."/>
            <person name="Vidigal T.H.D.A."/>
            <person name="Brescovit A.D."/>
            <person name="Santos A.J."/>
        </authorList>
    </citation>
    <scope>NUCLEOTIDE SEQUENCE</scope>
    <source>
        <tissue evidence="2">Shoot tissue taken approximately 20 cm above the soil surface</tissue>
    </source>
</reference>
<accession>A0A0A9AG83</accession>
<sequence length="65" mass="7245">MPQCRPLTAGGSQSTRTLKKRRHGATTAQEPTKHPRSPPPQGHEWRCCPLCRGGRMQHSQSLESL</sequence>
<protein>
    <submittedName>
        <fullName evidence="2">Uncharacterized protein</fullName>
    </submittedName>
</protein>
<name>A0A0A9AG83_ARUDO</name>
<dbReference type="AlphaFoldDB" id="A0A0A9AG83"/>
<reference evidence="2" key="2">
    <citation type="journal article" date="2015" name="Data Brief">
        <title>Shoot transcriptome of the giant reed, Arundo donax.</title>
        <authorList>
            <person name="Barrero R.A."/>
            <person name="Guerrero F.D."/>
            <person name="Moolhuijzen P."/>
            <person name="Goolsby J.A."/>
            <person name="Tidwell J."/>
            <person name="Bellgard S.E."/>
            <person name="Bellgard M.I."/>
        </authorList>
    </citation>
    <scope>NUCLEOTIDE SEQUENCE</scope>
    <source>
        <tissue evidence="2">Shoot tissue taken approximately 20 cm above the soil surface</tissue>
    </source>
</reference>